<dbReference type="OrthoDB" id="277191at2759"/>
<evidence type="ECO:0000313" key="3">
    <source>
        <dbReference type="Proteomes" id="UP000015354"/>
    </source>
</evidence>
<protein>
    <submittedName>
        <fullName evidence="2">Mitochondrial processing peptidase</fullName>
    </submittedName>
</protein>
<dbReference type="Proteomes" id="UP000015354">
    <property type="component" value="Unassembled WGS sequence"/>
</dbReference>
<dbReference type="InterPro" id="IPR011249">
    <property type="entry name" value="Metalloenz_LuxS/M16"/>
</dbReference>
<proteinExistence type="predicted"/>
<dbReference type="GO" id="GO:0046872">
    <property type="term" value="F:metal ion binding"/>
    <property type="evidence" value="ECO:0007669"/>
    <property type="project" value="InterPro"/>
</dbReference>
<dbReference type="PANTHER" id="PTHR11851">
    <property type="entry name" value="METALLOPROTEASE"/>
    <property type="match status" value="1"/>
</dbReference>
<dbReference type="SUPFAM" id="SSF63411">
    <property type="entry name" value="LuxS/MPP-like metallohydrolase"/>
    <property type="match status" value="2"/>
</dbReference>
<evidence type="ECO:0000259" key="1">
    <source>
        <dbReference type="Pfam" id="PF00675"/>
    </source>
</evidence>
<dbReference type="EMBL" id="ATMH01005616">
    <property type="protein sequence ID" value="EPY27707.1"/>
    <property type="molecule type" value="Genomic_DNA"/>
</dbReference>
<feature type="domain" description="Peptidase M16 N-terminal" evidence="1">
    <location>
        <begin position="51"/>
        <end position="198"/>
    </location>
</feature>
<reference evidence="2 3" key="1">
    <citation type="journal article" date="2013" name="PLoS ONE">
        <title>Predicting the Proteins of Angomonas deanei, Strigomonas culicis and Their Respective Endosymbionts Reveals New Aspects of the Trypanosomatidae Family.</title>
        <authorList>
            <person name="Motta M.C."/>
            <person name="Martins A.C."/>
            <person name="de Souza S.S."/>
            <person name="Catta-Preta C.M."/>
            <person name="Silva R."/>
            <person name="Klein C.C."/>
            <person name="de Almeida L.G."/>
            <person name="de Lima Cunha O."/>
            <person name="Ciapina L.P."/>
            <person name="Brocchi M."/>
            <person name="Colabardini A.C."/>
            <person name="de Araujo Lima B."/>
            <person name="Machado C.R."/>
            <person name="de Almeida Soares C.M."/>
            <person name="Probst C.M."/>
            <person name="de Menezes C.B."/>
            <person name="Thompson C.E."/>
            <person name="Bartholomeu D.C."/>
            <person name="Gradia D.F."/>
            <person name="Pavoni D.P."/>
            <person name="Grisard E.C."/>
            <person name="Fantinatti-Garboggini F."/>
            <person name="Marchini F.K."/>
            <person name="Rodrigues-Luiz G.F."/>
            <person name="Wagner G."/>
            <person name="Goldman G.H."/>
            <person name="Fietto J.L."/>
            <person name="Elias M.C."/>
            <person name="Goldman M.H."/>
            <person name="Sagot M.F."/>
            <person name="Pereira M."/>
            <person name="Stoco P.H."/>
            <person name="de Mendonca-Neto R.P."/>
            <person name="Teixeira S.M."/>
            <person name="Maciel T.E."/>
            <person name="de Oliveira Mendes T.A."/>
            <person name="Urmenyi T.P."/>
            <person name="de Souza W."/>
            <person name="Schenkman S."/>
            <person name="de Vasconcelos A.T."/>
        </authorList>
    </citation>
    <scope>NUCLEOTIDE SEQUENCE [LARGE SCALE GENOMIC DNA]</scope>
</reference>
<name>S9UAB4_9TRYP</name>
<sequence>MLRATRTRFIYEYKFGQPSLTKAFGTKIPASGLALQPGQLQESKLPNGVRVVSHDLDGPHSVVGVYAEAGAKFDPLATPGLSYVMRFAIQSSNMENSLFQLDRTMRATGSAYGHGEIDKRFLSWKAESRRDMWEKPFEMLATGVVIPRFHEADIERFRDTMDNQLQEQRWQNPRDYVVDQLETVAFYKEPLGSPRMVPPKANDRCGHKALLDQWASLFQPNRVVVAGVNVPHDALVAAYERLPYKHSAEAPHHARSKAPELNVTSEAAQFNPGRQGVEYENRAGAMGTKPDMDAEVIAAVGVVTSGSGAGAKPYATALVARELFDAATRVAGESNYFGVQTFYRPYASAGLIGYTVRGAPGQIEKMVAAAAGAFPTSVAEDALARARARAEMRVHHEQLGVARDYCDFIATSASKAEELAAAVKAVSKADVEEALKAIVAQKPASFTTGDTFVFPLVSSLNKV</sequence>
<dbReference type="AlphaFoldDB" id="S9UAB4"/>
<dbReference type="GO" id="GO:0005739">
    <property type="term" value="C:mitochondrion"/>
    <property type="evidence" value="ECO:0007669"/>
    <property type="project" value="TreeGrafter"/>
</dbReference>
<dbReference type="Gene3D" id="3.30.830.10">
    <property type="entry name" value="Metalloenzyme, LuxS/M16 peptidase-like"/>
    <property type="match status" value="2"/>
</dbReference>
<organism evidence="2 3">
    <name type="scientific">Strigomonas culicis</name>
    <dbReference type="NCBI Taxonomy" id="28005"/>
    <lineage>
        <taxon>Eukaryota</taxon>
        <taxon>Discoba</taxon>
        <taxon>Euglenozoa</taxon>
        <taxon>Kinetoplastea</taxon>
        <taxon>Metakinetoplastina</taxon>
        <taxon>Trypanosomatida</taxon>
        <taxon>Trypanosomatidae</taxon>
        <taxon>Strigomonadinae</taxon>
        <taxon>Strigomonas</taxon>
    </lineage>
</organism>
<evidence type="ECO:0000313" key="2">
    <source>
        <dbReference type="EMBL" id="EPY27707.1"/>
    </source>
</evidence>
<comment type="caution">
    <text evidence="2">The sequence shown here is derived from an EMBL/GenBank/DDBJ whole genome shotgun (WGS) entry which is preliminary data.</text>
</comment>
<accession>S9UAB4</accession>
<dbReference type="InterPro" id="IPR011765">
    <property type="entry name" value="Pept_M16_N"/>
</dbReference>
<gene>
    <name evidence="2" type="ORF">STCU_05616</name>
</gene>
<dbReference type="Pfam" id="PF00675">
    <property type="entry name" value="Peptidase_M16"/>
    <property type="match status" value="1"/>
</dbReference>
<dbReference type="InterPro" id="IPR050361">
    <property type="entry name" value="MPP/UQCRC_Complex"/>
</dbReference>
<keyword evidence="3" id="KW-1185">Reference proteome</keyword>
<dbReference type="PANTHER" id="PTHR11851:SF227">
    <property type="entry name" value="PROCESSING PEPTIDASE ALPHA SUBUNIT, PUTATIVE-RELATED"/>
    <property type="match status" value="1"/>
</dbReference>